<name>A0ABS5PI66_9FLAO</name>
<dbReference type="RefSeq" id="WP_213306609.1">
    <property type="nucleotide sequence ID" value="NZ_JAGYVZ010000030.1"/>
</dbReference>
<dbReference type="EMBL" id="JAGYVZ010000030">
    <property type="protein sequence ID" value="MBS7233660.1"/>
    <property type="molecule type" value="Genomic_DNA"/>
</dbReference>
<dbReference type="InterPro" id="IPR018958">
    <property type="entry name" value="Knr4/Smi1-like_dom"/>
</dbReference>
<protein>
    <submittedName>
        <fullName evidence="2">SMI1/KNR4 family protein</fullName>
    </submittedName>
</protein>
<proteinExistence type="predicted"/>
<dbReference type="Proteomes" id="UP000722625">
    <property type="component" value="Unassembled WGS sequence"/>
</dbReference>
<evidence type="ECO:0000313" key="3">
    <source>
        <dbReference type="Proteomes" id="UP000722625"/>
    </source>
</evidence>
<accession>A0ABS5PI66</accession>
<dbReference type="SUPFAM" id="SSF160631">
    <property type="entry name" value="SMI1/KNR4-like"/>
    <property type="match status" value="1"/>
</dbReference>
<dbReference type="SMART" id="SM00860">
    <property type="entry name" value="SMI1_KNR4"/>
    <property type="match status" value="1"/>
</dbReference>
<keyword evidence="3" id="KW-1185">Reference proteome</keyword>
<organism evidence="2 3">
    <name type="scientific">Flavobacterium psychroterrae</name>
    <dbReference type="NCBI Taxonomy" id="2133767"/>
    <lineage>
        <taxon>Bacteria</taxon>
        <taxon>Pseudomonadati</taxon>
        <taxon>Bacteroidota</taxon>
        <taxon>Flavobacteriia</taxon>
        <taxon>Flavobacteriales</taxon>
        <taxon>Flavobacteriaceae</taxon>
        <taxon>Flavobacterium</taxon>
    </lineage>
</organism>
<feature type="domain" description="Knr4/Smi1-like" evidence="1">
    <location>
        <begin position="39"/>
        <end position="196"/>
    </location>
</feature>
<sequence length="463" mass="54277">MEEINQIARIKKKLILAKNNDKDLQVFGAESHQYILGEPVNKDQILEFEKEYNLELPECYKVFLLDIGNGGISFGNSAAGPSYGIYPLGKNVDEFIAENTKEYLKRDCSFHPKMTNEFWAALTKNIEDNDDISDEDFDLELGKIFSGLLPIGTQGCTYFYALVLNGEFKGRVVNVDIDRQKPYFAFEANFLDWYERWLDEIIPENVMMLEPDLFQYTLGGTSGYILEVYFSTNENNTKIECLNGILKKEQLDLETLDILEKQYKLSVGEFQKILLQTLTKFDYERAFPYLIDFTQKSFLTVFQFVFWYAKDKSSDWLDFIKSNVERIGDIETFRFCTYLLKEMNIDYGDIIIPYTLKDNEEIRVNAYYSLGQLENKSNYIDTFIIGLRDNSNRVIHTVLQALDGVADQKLLEHYKFIAEKFPKEQDYILVNLNHRLKSFGLNNQTVKEMNTGYKNRKWYQFWK</sequence>
<dbReference type="Pfam" id="PF09346">
    <property type="entry name" value="SMI1_KNR4"/>
    <property type="match status" value="1"/>
</dbReference>
<evidence type="ECO:0000259" key="1">
    <source>
        <dbReference type="SMART" id="SM00860"/>
    </source>
</evidence>
<dbReference type="InterPro" id="IPR037883">
    <property type="entry name" value="Knr4/Smi1-like_sf"/>
</dbReference>
<reference evidence="2 3" key="1">
    <citation type="journal article" date="2018" name="Int. J. Syst. Evol. Microbiol.">
        <title>Flavobacterium chryseum sp. nov. and Flavobacterium psychroterrae sp. nov., novel environmental bacteria isolated from Antarctica.</title>
        <authorList>
            <person name="Kralova S."/>
            <person name="Svec P."/>
            <person name="Busse H.J."/>
            <person name="Stankova E."/>
            <person name="Vaczi P."/>
            <person name="Sedlacek I."/>
        </authorList>
    </citation>
    <scope>NUCLEOTIDE SEQUENCE [LARGE SCALE GENOMIC DNA]</scope>
    <source>
        <strain evidence="2 3">CCM 8827</strain>
    </source>
</reference>
<gene>
    <name evidence="2" type="ORF">KHA90_21840</name>
</gene>
<comment type="caution">
    <text evidence="2">The sequence shown here is derived from an EMBL/GenBank/DDBJ whole genome shotgun (WGS) entry which is preliminary data.</text>
</comment>
<dbReference type="Gene3D" id="3.40.1580.10">
    <property type="entry name" value="SMI1/KNR4-like"/>
    <property type="match status" value="1"/>
</dbReference>
<evidence type="ECO:0000313" key="2">
    <source>
        <dbReference type="EMBL" id="MBS7233660.1"/>
    </source>
</evidence>